<evidence type="ECO:0000313" key="3">
    <source>
        <dbReference type="EMBL" id="KAK7919044.1"/>
    </source>
</evidence>
<dbReference type="AlphaFoldDB" id="A0AAW0PHI3"/>
<dbReference type="InterPro" id="IPR001611">
    <property type="entry name" value="Leu-rich_rpt"/>
</dbReference>
<name>A0AAW0PHI3_9GOBI</name>
<dbReference type="InterPro" id="IPR032675">
    <property type="entry name" value="LRR_dom_sf"/>
</dbReference>
<dbReference type="PANTHER" id="PTHR24366">
    <property type="entry name" value="IG(IMMUNOGLOBULIN) AND LRR(LEUCINE RICH REPEAT) DOMAINS"/>
    <property type="match status" value="1"/>
</dbReference>
<dbReference type="PANTHER" id="PTHR24366:SF39">
    <property type="entry name" value="LEUCINE RICH REPEAT, IG-LIKE AND TRANSMEMBRANE DOMAINS 2"/>
    <property type="match status" value="1"/>
</dbReference>
<organism evidence="3 4">
    <name type="scientific">Mugilogobius chulae</name>
    <name type="common">yellowstripe goby</name>
    <dbReference type="NCBI Taxonomy" id="88201"/>
    <lineage>
        <taxon>Eukaryota</taxon>
        <taxon>Metazoa</taxon>
        <taxon>Chordata</taxon>
        <taxon>Craniata</taxon>
        <taxon>Vertebrata</taxon>
        <taxon>Euteleostomi</taxon>
        <taxon>Actinopterygii</taxon>
        <taxon>Neopterygii</taxon>
        <taxon>Teleostei</taxon>
        <taxon>Neoteleostei</taxon>
        <taxon>Acanthomorphata</taxon>
        <taxon>Gobiaria</taxon>
        <taxon>Gobiiformes</taxon>
        <taxon>Gobioidei</taxon>
        <taxon>Gobiidae</taxon>
        <taxon>Gobionellinae</taxon>
        <taxon>Mugilogobius</taxon>
    </lineage>
</organism>
<accession>A0AAW0PHI3</accession>
<dbReference type="InterPro" id="IPR003591">
    <property type="entry name" value="Leu-rich_rpt_typical-subtyp"/>
</dbReference>
<keyword evidence="2" id="KW-0677">Repeat</keyword>
<sequence>MAQIPDNISSDFTKIRIENCHLTELPAGSFSAVGALEFLWLNFNNITLMNIKSLEGLANLTELRLQGNKLTSVPWTAFQDTPKLKILDLKHNRLDALPEHALRHLPGLTYLDLSFNNLNIISKDVFLNWPLYQKNEKTWIKARPEPNIQWNYSLKMIRGFTASETQIDEDTFSSRLLIPHFI</sequence>
<dbReference type="EMBL" id="JBBPFD010000007">
    <property type="protein sequence ID" value="KAK7919044.1"/>
    <property type="molecule type" value="Genomic_DNA"/>
</dbReference>
<dbReference type="PROSITE" id="PS51450">
    <property type="entry name" value="LRR"/>
    <property type="match status" value="1"/>
</dbReference>
<dbReference type="PRINTS" id="PR00019">
    <property type="entry name" value="LEURICHRPT"/>
</dbReference>
<gene>
    <name evidence="3" type="ORF">WMY93_010328</name>
</gene>
<dbReference type="Proteomes" id="UP001460270">
    <property type="component" value="Unassembled WGS sequence"/>
</dbReference>
<protein>
    <submittedName>
        <fullName evidence="3">Uncharacterized protein</fullName>
    </submittedName>
</protein>
<evidence type="ECO:0000256" key="2">
    <source>
        <dbReference type="ARBA" id="ARBA00022737"/>
    </source>
</evidence>
<dbReference type="Gene3D" id="3.80.10.10">
    <property type="entry name" value="Ribonuclease Inhibitor"/>
    <property type="match status" value="1"/>
</dbReference>
<dbReference type="SUPFAM" id="SSF52058">
    <property type="entry name" value="L domain-like"/>
    <property type="match status" value="1"/>
</dbReference>
<reference evidence="4" key="1">
    <citation type="submission" date="2024-04" db="EMBL/GenBank/DDBJ databases">
        <title>Salinicola lusitanus LLJ914,a marine bacterium isolated from the Okinawa Trough.</title>
        <authorList>
            <person name="Li J."/>
        </authorList>
    </citation>
    <scope>NUCLEOTIDE SEQUENCE [LARGE SCALE GENOMIC DNA]</scope>
</reference>
<keyword evidence="1" id="KW-0433">Leucine-rich repeat</keyword>
<comment type="caution">
    <text evidence="3">The sequence shown here is derived from an EMBL/GenBank/DDBJ whole genome shotgun (WGS) entry which is preliminary data.</text>
</comment>
<dbReference type="Pfam" id="PF13855">
    <property type="entry name" value="LRR_8"/>
    <property type="match status" value="1"/>
</dbReference>
<keyword evidence="4" id="KW-1185">Reference proteome</keyword>
<evidence type="ECO:0000256" key="1">
    <source>
        <dbReference type="ARBA" id="ARBA00022614"/>
    </source>
</evidence>
<dbReference type="SMART" id="SM00369">
    <property type="entry name" value="LRR_TYP"/>
    <property type="match status" value="4"/>
</dbReference>
<proteinExistence type="predicted"/>
<evidence type="ECO:0000313" key="4">
    <source>
        <dbReference type="Proteomes" id="UP001460270"/>
    </source>
</evidence>